<evidence type="ECO:0000256" key="7">
    <source>
        <dbReference type="ARBA" id="ARBA00022598"/>
    </source>
</evidence>
<comment type="function">
    <text evidence="1">Catalyzes both the ATP-dependent activation of exogenously supplied lipoate to lipoyl-AMP and the transfer of the activated lipoyl onto the lipoyl domains of lipoate-dependent enzymes.</text>
</comment>
<evidence type="ECO:0000256" key="9">
    <source>
        <dbReference type="ARBA" id="ARBA00022840"/>
    </source>
</evidence>
<dbReference type="EC" id="6.3.1.20" evidence="5"/>
<comment type="pathway">
    <text evidence="2">Protein modification; protein lipoylation via exogenous pathway; protein N(6)-(lipoyl)lysine from lipoate: step 2/2.</text>
</comment>
<name>A0A0C9MEU9_9FUNG</name>
<gene>
    <name evidence="14" type="ORF">MAM1_0102d05279</name>
</gene>
<keyword evidence="15" id="KW-1185">Reference proteome</keyword>
<dbReference type="InterPro" id="IPR016193">
    <property type="entry name" value="Cytidine_deaminase-like"/>
</dbReference>
<dbReference type="OrthoDB" id="201621at2759"/>
<dbReference type="Pfam" id="PF00383">
    <property type="entry name" value="dCMP_cyt_deam_1"/>
    <property type="match status" value="1"/>
</dbReference>
<evidence type="ECO:0000256" key="6">
    <source>
        <dbReference type="ARBA" id="ARBA00015925"/>
    </source>
</evidence>
<evidence type="ECO:0000256" key="4">
    <source>
        <dbReference type="ARBA" id="ARBA00008242"/>
    </source>
</evidence>
<dbReference type="Gene3D" id="3.30.390.50">
    <property type="entry name" value="CO dehydrogenase flavoprotein, C-terminal domain"/>
    <property type="match status" value="1"/>
</dbReference>
<dbReference type="SUPFAM" id="SSF55681">
    <property type="entry name" value="Class II aaRS and biotin synthetases"/>
    <property type="match status" value="1"/>
</dbReference>
<dbReference type="NCBIfam" id="TIGR00545">
    <property type="entry name" value="lipoyltrans"/>
    <property type="match status" value="1"/>
</dbReference>
<evidence type="ECO:0000259" key="13">
    <source>
        <dbReference type="PROSITE" id="PS51747"/>
    </source>
</evidence>
<dbReference type="Proteomes" id="UP000053815">
    <property type="component" value="Unassembled WGS sequence"/>
</dbReference>
<reference evidence="14" key="1">
    <citation type="submission" date="2014-09" db="EMBL/GenBank/DDBJ databases">
        <title>Draft genome sequence of an oleaginous Mucoromycotina fungus Mucor ambiguus NBRC6742.</title>
        <authorList>
            <person name="Takeda I."/>
            <person name="Yamane N."/>
            <person name="Morita T."/>
            <person name="Tamano K."/>
            <person name="Machida M."/>
            <person name="Baker S."/>
            <person name="Koike H."/>
        </authorList>
    </citation>
    <scope>NUCLEOTIDE SEQUENCE</scope>
    <source>
        <strain evidence="14">NBRC 6742</strain>
    </source>
</reference>
<evidence type="ECO:0000256" key="2">
    <source>
        <dbReference type="ARBA" id="ARBA00005085"/>
    </source>
</evidence>
<evidence type="ECO:0000313" key="14">
    <source>
        <dbReference type="EMBL" id="GAN05804.1"/>
    </source>
</evidence>
<dbReference type="InterPro" id="IPR019491">
    <property type="entry name" value="Lipoate_protein_ligase_C"/>
</dbReference>
<dbReference type="STRING" id="91626.A0A0C9MEU9"/>
<keyword evidence="8" id="KW-0547">Nucleotide-binding</keyword>
<dbReference type="AlphaFoldDB" id="A0A0C9MEU9"/>
<evidence type="ECO:0000313" key="15">
    <source>
        <dbReference type="Proteomes" id="UP000053815"/>
    </source>
</evidence>
<dbReference type="EMBL" id="DF836391">
    <property type="protein sequence ID" value="GAN05804.1"/>
    <property type="molecule type" value="Genomic_DNA"/>
</dbReference>
<dbReference type="UniPathway" id="UPA00537">
    <property type="reaction ID" value="UER00594"/>
</dbReference>
<keyword evidence="14" id="KW-0808">Transferase</keyword>
<evidence type="ECO:0000256" key="11">
    <source>
        <dbReference type="SAM" id="MobiDB-lite"/>
    </source>
</evidence>
<evidence type="ECO:0000256" key="5">
    <source>
        <dbReference type="ARBA" id="ARBA00012367"/>
    </source>
</evidence>
<protein>
    <recommendedName>
        <fullName evidence="6">Putative lipoate-protein ligase A</fullName>
        <ecNumber evidence="5">6.3.1.20</ecNumber>
    </recommendedName>
</protein>
<dbReference type="GO" id="GO:0005524">
    <property type="term" value="F:ATP binding"/>
    <property type="evidence" value="ECO:0007669"/>
    <property type="project" value="UniProtKB-KW"/>
</dbReference>
<evidence type="ECO:0000256" key="1">
    <source>
        <dbReference type="ARBA" id="ARBA00003253"/>
    </source>
</evidence>
<dbReference type="GO" id="GO:0005739">
    <property type="term" value="C:mitochondrion"/>
    <property type="evidence" value="ECO:0007669"/>
    <property type="project" value="TreeGrafter"/>
</dbReference>
<proteinExistence type="inferred from homology"/>
<dbReference type="CDD" id="cd16443">
    <property type="entry name" value="LplA"/>
    <property type="match status" value="1"/>
</dbReference>
<dbReference type="CDD" id="cd01285">
    <property type="entry name" value="nucleoside_deaminase"/>
    <property type="match status" value="1"/>
</dbReference>
<keyword evidence="7 14" id="KW-0436">Ligase</keyword>
<dbReference type="GO" id="GO:0016979">
    <property type="term" value="F:lipoate-protein ligase activity"/>
    <property type="evidence" value="ECO:0007669"/>
    <property type="project" value="UniProtKB-EC"/>
</dbReference>
<dbReference type="GO" id="GO:0006139">
    <property type="term" value="P:nucleobase-containing compound metabolic process"/>
    <property type="evidence" value="ECO:0007669"/>
    <property type="project" value="UniProtKB-ARBA"/>
</dbReference>
<dbReference type="SUPFAM" id="SSF82649">
    <property type="entry name" value="SufE/NifU"/>
    <property type="match status" value="1"/>
</dbReference>
<dbReference type="InterPro" id="IPR004143">
    <property type="entry name" value="BPL_LPL_catalytic"/>
</dbReference>
<dbReference type="InterPro" id="IPR002125">
    <property type="entry name" value="CMP_dCMP_dom"/>
</dbReference>
<dbReference type="PROSITE" id="PS51747">
    <property type="entry name" value="CYT_DCMP_DEAMINASES_2"/>
    <property type="match status" value="1"/>
</dbReference>
<organism evidence="14">
    <name type="scientific">Mucor ambiguus</name>
    <dbReference type="NCBI Taxonomy" id="91626"/>
    <lineage>
        <taxon>Eukaryota</taxon>
        <taxon>Fungi</taxon>
        <taxon>Fungi incertae sedis</taxon>
        <taxon>Mucoromycota</taxon>
        <taxon>Mucoromycotina</taxon>
        <taxon>Mucoromycetes</taxon>
        <taxon>Mucorales</taxon>
        <taxon>Mucorineae</taxon>
        <taxon>Mucoraceae</taxon>
        <taxon>Mucor</taxon>
    </lineage>
</organism>
<dbReference type="GO" id="GO:0017118">
    <property type="term" value="F:lipoyltransferase activity"/>
    <property type="evidence" value="ECO:0007669"/>
    <property type="project" value="TreeGrafter"/>
</dbReference>
<dbReference type="InterPro" id="IPR045864">
    <property type="entry name" value="aa-tRNA-synth_II/BPL/LPL"/>
</dbReference>
<dbReference type="Pfam" id="PF21948">
    <property type="entry name" value="LplA-B_cat"/>
    <property type="match status" value="1"/>
</dbReference>
<feature type="region of interest" description="Disordered" evidence="11">
    <location>
        <begin position="1"/>
        <end position="22"/>
    </location>
</feature>
<feature type="domain" description="BPL/LPL catalytic" evidence="12">
    <location>
        <begin position="358"/>
        <end position="544"/>
    </location>
</feature>
<dbReference type="Gene3D" id="3.40.140.10">
    <property type="entry name" value="Cytidine Deaminase, domain 2"/>
    <property type="match status" value="1"/>
</dbReference>
<keyword evidence="9" id="KW-0067">ATP-binding</keyword>
<dbReference type="GO" id="GO:0009249">
    <property type="term" value="P:protein lipoylation"/>
    <property type="evidence" value="ECO:0007669"/>
    <property type="project" value="InterPro"/>
</dbReference>
<dbReference type="PROSITE" id="PS51733">
    <property type="entry name" value="BPL_LPL_CATALYTIC"/>
    <property type="match status" value="1"/>
</dbReference>
<comment type="catalytic activity">
    <reaction evidence="10">
        <text>L-lysyl-[lipoyl-carrier protein] + (R)-lipoate + ATP = N(6)-[(R)-lipoyl]-L-lysyl-[lipoyl-carrier protein] + AMP + diphosphate + H(+)</text>
        <dbReference type="Rhea" id="RHEA:49288"/>
        <dbReference type="Rhea" id="RHEA-COMP:10500"/>
        <dbReference type="Rhea" id="RHEA-COMP:10502"/>
        <dbReference type="ChEBI" id="CHEBI:15378"/>
        <dbReference type="ChEBI" id="CHEBI:29969"/>
        <dbReference type="ChEBI" id="CHEBI:30616"/>
        <dbReference type="ChEBI" id="CHEBI:33019"/>
        <dbReference type="ChEBI" id="CHEBI:83088"/>
        <dbReference type="ChEBI" id="CHEBI:83099"/>
        <dbReference type="ChEBI" id="CHEBI:456215"/>
        <dbReference type="EC" id="6.3.1.20"/>
    </reaction>
</comment>
<evidence type="ECO:0000259" key="12">
    <source>
        <dbReference type="PROSITE" id="PS51733"/>
    </source>
</evidence>
<evidence type="ECO:0000256" key="8">
    <source>
        <dbReference type="ARBA" id="ARBA00022741"/>
    </source>
</evidence>
<dbReference type="Pfam" id="PF10437">
    <property type="entry name" value="Lip_prot_lig_C"/>
    <property type="match status" value="1"/>
</dbReference>
<dbReference type="Gene3D" id="3.30.930.10">
    <property type="entry name" value="Bira Bifunctional Protein, Domain 2"/>
    <property type="match status" value="1"/>
</dbReference>
<dbReference type="PANTHER" id="PTHR12561:SF3">
    <property type="entry name" value="LIPOYLTRANSFERASE 1, MITOCHONDRIAL"/>
    <property type="match status" value="1"/>
</dbReference>
<dbReference type="InterPro" id="IPR004562">
    <property type="entry name" value="LipoylTrfase_LipoateP_Ligase"/>
</dbReference>
<accession>A0A0C9MEU9</accession>
<comment type="similarity">
    <text evidence="4">Belongs to the LplA family.</text>
</comment>
<dbReference type="PANTHER" id="PTHR12561">
    <property type="entry name" value="LIPOATE-PROTEIN LIGASE"/>
    <property type="match status" value="1"/>
</dbReference>
<feature type="domain" description="CMP/dCMP-type deaminase" evidence="13">
    <location>
        <begin position="166"/>
        <end position="313"/>
    </location>
</feature>
<sequence length="674" mass="77134">MENKEENLGAKPKQAKLQQETSIPREEWPFEEVLADEYERHLETMDVYTAHVEPKQTNSILKFAQKKLPSLEGLEHCKKIRRIARPETKSGFELEVILCKADTLDQDKLMDMLKEHQFEDCRISTVPVSKHAPLNRHQFEAWHHLWPMSYREDTRLDPKFTQQDIDIIHSHMQAILVNQQHTVVCRIVDPSTNEIMAEKRDARAEHPLHHAVMNSIDHVAQNESKLYGGNGRMKRTASQMTAVDDAESTKKTAYLCTGYDIYITHEPCAMCAMALVHSRVSRVFYSIPSKTGSLGTNYKIHAHASLNHHYRPAFLVRPTTRLFSTSKPRNNQVDCYISTIHDAYTNLAIEEYLLRETKPDRYILYLWRNKPCVVVGRNQNPFQECNLRFMRENNIPLVRRRSGGGAVYHDMGNSIYTIFMPREAFSRKTNAQLVARSLNQLDIPASVNERHDIVVDNHKVSGSAYKITSTRAYHHGTMLIDAETETLKGCLSKKRMDNTGIVSKGVESVPSPVTNLRDYSFTVDHQQFCESVLAEFVVAYNDGMPVEPIVFNQQSVLPNKVKETRQELKTWDWIYGQTPEFTNTIETDFNWGHVKCHILSRHGKILKADISTSNNLLHEPTIAAAISVALEGLPYSQFAVDEAVEKIHAQVPGLINSENDHIAKDISNWLQARL</sequence>
<evidence type="ECO:0000256" key="3">
    <source>
        <dbReference type="ARBA" id="ARBA00005124"/>
    </source>
</evidence>
<dbReference type="SUPFAM" id="SSF53927">
    <property type="entry name" value="Cytidine deaminase-like"/>
    <property type="match status" value="1"/>
</dbReference>
<evidence type="ECO:0000256" key="10">
    <source>
        <dbReference type="ARBA" id="ARBA00048037"/>
    </source>
</evidence>
<comment type="pathway">
    <text evidence="3">Protein modification; protein lipoylation via exogenous pathway; protein N(6)-(lipoyl)lysine from lipoate: step 1/2.</text>
</comment>